<accession>A0A9P8S3Y2</accession>
<evidence type="ECO:0000256" key="1">
    <source>
        <dbReference type="SAM" id="MobiDB-lite"/>
    </source>
</evidence>
<keyword evidence="4" id="KW-1185">Reference proteome</keyword>
<feature type="compositionally biased region" description="Low complexity" evidence="1">
    <location>
        <begin position="87"/>
        <end position="112"/>
    </location>
</feature>
<feature type="compositionally biased region" description="Low complexity" evidence="1">
    <location>
        <begin position="134"/>
        <end position="148"/>
    </location>
</feature>
<comment type="caution">
    <text evidence="3">The sequence shown here is derived from an EMBL/GenBank/DDBJ whole genome shotgun (WGS) entry which is preliminary data.</text>
</comment>
<feature type="signal peptide" evidence="2">
    <location>
        <begin position="1"/>
        <end position="18"/>
    </location>
</feature>
<proteinExistence type="predicted"/>
<dbReference type="Proteomes" id="UP000764110">
    <property type="component" value="Unassembled WGS sequence"/>
</dbReference>
<reference evidence="3 4" key="1">
    <citation type="submission" date="2020-07" db="EMBL/GenBank/DDBJ databases">
        <title>Metarhizium humberi genome.</title>
        <authorList>
            <person name="Lysoe E."/>
        </authorList>
    </citation>
    <scope>NUCLEOTIDE SEQUENCE [LARGE SCALE GENOMIC DNA]</scope>
    <source>
        <strain evidence="3 4">ESALQ1638</strain>
    </source>
</reference>
<name>A0A9P8S3Y2_9HYPO</name>
<protein>
    <submittedName>
        <fullName evidence="3">Uncharacterized protein</fullName>
    </submittedName>
</protein>
<evidence type="ECO:0000256" key="2">
    <source>
        <dbReference type="SAM" id="SignalP"/>
    </source>
</evidence>
<evidence type="ECO:0000313" key="4">
    <source>
        <dbReference type="Proteomes" id="UP000764110"/>
    </source>
</evidence>
<organism evidence="3 4">
    <name type="scientific">Metarhizium humberi</name>
    <dbReference type="NCBI Taxonomy" id="2596975"/>
    <lineage>
        <taxon>Eukaryota</taxon>
        <taxon>Fungi</taxon>
        <taxon>Dikarya</taxon>
        <taxon>Ascomycota</taxon>
        <taxon>Pezizomycotina</taxon>
        <taxon>Sordariomycetes</taxon>
        <taxon>Hypocreomycetidae</taxon>
        <taxon>Hypocreales</taxon>
        <taxon>Clavicipitaceae</taxon>
        <taxon>Metarhizium</taxon>
    </lineage>
</organism>
<feature type="compositionally biased region" description="Polar residues" evidence="1">
    <location>
        <begin position="199"/>
        <end position="208"/>
    </location>
</feature>
<feature type="region of interest" description="Disordered" evidence="1">
    <location>
        <begin position="85"/>
        <end position="148"/>
    </location>
</feature>
<feature type="region of interest" description="Disordered" evidence="1">
    <location>
        <begin position="175"/>
        <end position="211"/>
    </location>
</feature>
<dbReference type="EMBL" id="JACEFI010000028">
    <property type="protein sequence ID" value="KAH0592638.1"/>
    <property type="molecule type" value="Genomic_DNA"/>
</dbReference>
<sequence length="322" mass="35072">MKPYACFTVALLGASVSAEQEAWSVTTIYHTVTTYLPYEQHRCSALFLPKPGNSQLPEAACRPGACCVQVVKENDYIQELVPTEGIGKTAPTGSPTTPKTTALTETKTLSQTPHKSSHGEWVPTQPPISYTENTTPKTAYSTTTGTTETFPRLETHVSSISTNGLRIPDIPALSSQHVSARQGSGVAASPSTQQSTPSLTENSKGASSSKERGNLLKATQFVSADRFTEPRITKAGILILRAREQAVFQRGTDHFFRIFYGFLRAARVKPRFKACNFSEAGEQPTVFKHAAFQLIIAADRLTKADLLNTVCELPEAEFFKPN</sequence>
<evidence type="ECO:0000313" key="3">
    <source>
        <dbReference type="EMBL" id="KAH0592638.1"/>
    </source>
</evidence>
<feature type="chain" id="PRO_5040167460" evidence="2">
    <location>
        <begin position="19"/>
        <end position="322"/>
    </location>
</feature>
<dbReference type="AlphaFoldDB" id="A0A9P8S3Y2"/>
<keyword evidence="2" id="KW-0732">Signal</keyword>
<gene>
    <name evidence="3" type="ORF">MHUMG1_09630</name>
</gene>
<feature type="compositionally biased region" description="Low complexity" evidence="1">
    <location>
        <begin position="187"/>
        <end position="198"/>
    </location>
</feature>